<evidence type="ECO:0000313" key="2">
    <source>
        <dbReference type="EMBL" id="QKK18865.1"/>
    </source>
</evidence>
<organism evidence="2 3">
    <name type="scientific">Rhizobium indicum</name>
    <dbReference type="NCBI Taxonomy" id="2583231"/>
    <lineage>
        <taxon>Bacteria</taxon>
        <taxon>Pseudomonadati</taxon>
        <taxon>Pseudomonadota</taxon>
        <taxon>Alphaproteobacteria</taxon>
        <taxon>Hyphomicrobiales</taxon>
        <taxon>Rhizobiaceae</taxon>
        <taxon>Rhizobium/Agrobacterium group</taxon>
        <taxon>Rhizobium</taxon>
    </lineage>
</organism>
<accession>A0ABX6PKG1</accession>
<dbReference type="Pfam" id="PF01381">
    <property type="entry name" value="HTH_3"/>
    <property type="match status" value="1"/>
</dbReference>
<sequence>MGRATVEVSLTPALCRAARGFLGWTQEELAARSTVSRSTIRDFEGDRHGLHRSTEAQLLSALKEGGVMFVDILGCGTAICGTTNGSNE</sequence>
<dbReference type="PROSITE" id="PS50943">
    <property type="entry name" value="HTH_CROC1"/>
    <property type="match status" value="1"/>
</dbReference>
<dbReference type="InterPro" id="IPR010982">
    <property type="entry name" value="Lambda_DNA-bd_dom_sf"/>
</dbReference>
<keyword evidence="3" id="KW-1185">Reference proteome</keyword>
<dbReference type="InterPro" id="IPR001387">
    <property type="entry name" value="Cro/C1-type_HTH"/>
</dbReference>
<evidence type="ECO:0000259" key="1">
    <source>
        <dbReference type="PROSITE" id="PS50943"/>
    </source>
</evidence>
<dbReference type="EMBL" id="CP054021">
    <property type="protein sequence ID" value="QKK18865.1"/>
    <property type="molecule type" value="Genomic_DNA"/>
</dbReference>
<reference evidence="2 3" key="1">
    <citation type="submission" date="2020-05" db="EMBL/GenBank/DDBJ databases">
        <title>Genome sequences of pea root nodulating Rhizobium spp.</title>
        <authorList>
            <person name="Rahi P."/>
        </authorList>
    </citation>
    <scope>NUCLEOTIDE SEQUENCE [LARGE SCALE GENOMIC DNA]</scope>
    <source>
        <strain evidence="3">JKLM 12A2</strain>
    </source>
</reference>
<feature type="domain" description="HTH cro/C1-type" evidence="1">
    <location>
        <begin position="16"/>
        <end position="44"/>
    </location>
</feature>
<protein>
    <submittedName>
        <fullName evidence="2">Helix-turn-helix domain-containing protein</fullName>
    </submittedName>
</protein>
<evidence type="ECO:0000313" key="3">
    <source>
        <dbReference type="Proteomes" id="UP000305673"/>
    </source>
</evidence>
<name>A0ABX6PKG1_9HYPH</name>
<proteinExistence type="predicted"/>
<dbReference type="SUPFAM" id="SSF47413">
    <property type="entry name" value="lambda repressor-like DNA-binding domains"/>
    <property type="match status" value="1"/>
</dbReference>
<dbReference type="RefSeq" id="WP_130657951.1">
    <property type="nucleotide sequence ID" value="NZ_CP054021.1"/>
</dbReference>
<dbReference type="Proteomes" id="UP000305673">
    <property type="component" value="Chromosome"/>
</dbReference>
<dbReference type="CDD" id="cd00093">
    <property type="entry name" value="HTH_XRE"/>
    <property type="match status" value="1"/>
</dbReference>
<gene>
    <name evidence="2" type="ORF">FFM53_021470</name>
</gene>
<dbReference type="Gene3D" id="1.10.260.40">
    <property type="entry name" value="lambda repressor-like DNA-binding domains"/>
    <property type="match status" value="1"/>
</dbReference>